<feature type="signal peptide" evidence="1">
    <location>
        <begin position="1"/>
        <end position="17"/>
    </location>
</feature>
<evidence type="ECO:0008006" key="4">
    <source>
        <dbReference type="Google" id="ProtNLM"/>
    </source>
</evidence>
<protein>
    <recommendedName>
        <fullName evidence="4">Secreted protein</fullName>
    </recommendedName>
</protein>
<proteinExistence type="predicted"/>
<gene>
    <name evidence="2" type="ORF">BC938DRAFT_479684</name>
</gene>
<reference evidence="2 3" key="1">
    <citation type="journal article" date="2018" name="New Phytol.">
        <title>Phylogenomics of Endogonaceae and evolution of mycorrhizas within Mucoromycota.</title>
        <authorList>
            <person name="Chang Y."/>
            <person name="Desiro A."/>
            <person name="Na H."/>
            <person name="Sandor L."/>
            <person name="Lipzen A."/>
            <person name="Clum A."/>
            <person name="Barry K."/>
            <person name="Grigoriev I.V."/>
            <person name="Martin F.M."/>
            <person name="Stajich J.E."/>
            <person name="Smith M.E."/>
            <person name="Bonito G."/>
            <person name="Spatafora J.W."/>
        </authorList>
    </citation>
    <scope>NUCLEOTIDE SEQUENCE [LARGE SCALE GENOMIC DNA]</scope>
    <source>
        <strain evidence="2 3">AD002</strain>
    </source>
</reference>
<dbReference type="AlphaFoldDB" id="A0A433QKC8"/>
<sequence length="93" mass="10659">MGFFLLLHSILVGIGISFPPEYKELSIIITTFAISIRPARLLLLPAIGHDRHCHAPEIISRVVRKQAKFDTEHKFQLQSRRNAPDRLIVGRYL</sequence>
<comment type="caution">
    <text evidence="2">The sequence shown here is derived from an EMBL/GenBank/DDBJ whole genome shotgun (WGS) entry which is preliminary data.</text>
</comment>
<feature type="chain" id="PRO_5019333484" description="Secreted protein" evidence="1">
    <location>
        <begin position="18"/>
        <end position="93"/>
    </location>
</feature>
<evidence type="ECO:0000256" key="1">
    <source>
        <dbReference type="SAM" id="SignalP"/>
    </source>
</evidence>
<accession>A0A433QKC8</accession>
<evidence type="ECO:0000313" key="3">
    <source>
        <dbReference type="Proteomes" id="UP000274822"/>
    </source>
</evidence>
<dbReference type="Proteomes" id="UP000274822">
    <property type="component" value="Unassembled WGS sequence"/>
</dbReference>
<keyword evidence="3" id="KW-1185">Reference proteome</keyword>
<evidence type="ECO:0000313" key="2">
    <source>
        <dbReference type="EMBL" id="RUS30243.1"/>
    </source>
</evidence>
<name>A0A433QKC8_9FUNG</name>
<organism evidence="2 3">
    <name type="scientific">Jimgerdemannia flammicorona</name>
    <dbReference type="NCBI Taxonomy" id="994334"/>
    <lineage>
        <taxon>Eukaryota</taxon>
        <taxon>Fungi</taxon>
        <taxon>Fungi incertae sedis</taxon>
        <taxon>Mucoromycota</taxon>
        <taxon>Mucoromycotina</taxon>
        <taxon>Endogonomycetes</taxon>
        <taxon>Endogonales</taxon>
        <taxon>Endogonaceae</taxon>
        <taxon>Jimgerdemannia</taxon>
    </lineage>
</organism>
<keyword evidence="1" id="KW-0732">Signal</keyword>
<dbReference type="EMBL" id="RBNJ01004114">
    <property type="protein sequence ID" value="RUS30243.1"/>
    <property type="molecule type" value="Genomic_DNA"/>
</dbReference>
<feature type="non-terminal residue" evidence="2">
    <location>
        <position position="93"/>
    </location>
</feature>